<reference evidence="1" key="1">
    <citation type="submission" date="2020-08" db="EMBL/GenBank/DDBJ databases">
        <title>Multicomponent nature underlies the extraordinary mechanical properties of spider dragline silk.</title>
        <authorList>
            <person name="Kono N."/>
            <person name="Nakamura H."/>
            <person name="Mori M."/>
            <person name="Yoshida Y."/>
            <person name="Ohtoshi R."/>
            <person name="Malay A.D."/>
            <person name="Moran D.A.P."/>
            <person name="Tomita M."/>
            <person name="Numata K."/>
            <person name="Arakawa K."/>
        </authorList>
    </citation>
    <scope>NUCLEOTIDE SEQUENCE</scope>
</reference>
<dbReference type="AlphaFoldDB" id="A0A8X6X2M7"/>
<dbReference type="EMBL" id="BMAV01005073">
    <property type="protein sequence ID" value="GFY45833.1"/>
    <property type="molecule type" value="Genomic_DNA"/>
</dbReference>
<gene>
    <name evidence="1" type="ORF">TNIN_60181</name>
</gene>
<protein>
    <submittedName>
        <fullName evidence="1">Uncharacterized protein</fullName>
    </submittedName>
</protein>
<accession>A0A8X6X2M7</accession>
<dbReference type="Proteomes" id="UP000886998">
    <property type="component" value="Unassembled WGS sequence"/>
</dbReference>
<proteinExistence type="predicted"/>
<keyword evidence="2" id="KW-1185">Reference proteome</keyword>
<evidence type="ECO:0000313" key="1">
    <source>
        <dbReference type="EMBL" id="GFY45833.1"/>
    </source>
</evidence>
<comment type="caution">
    <text evidence="1">The sequence shown here is derived from an EMBL/GenBank/DDBJ whole genome shotgun (WGS) entry which is preliminary data.</text>
</comment>
<organism evidence="1 2">
    <name type="scientific">Trichonephila inaurata madagascariensis</name>
    <dbReference type="NCBI Taxonomy" id="2747483"/>
    <lineage>
        <taxon>Eukaryota</taxon>
        <taxon>Metazoa</taxon>
        <taxon>Ecdysozoa</taxon>
        <taxon>Arthropoda</taxon>
        <taxon>Chelicerata</taxon>
        <taxon>Arachnida</taxon>
        <taxon>Araneae</taxon>
        <taxon>Araneomorphae</taxon>
        <taxon>Entelegynae</taxon>
        <taxon>Araneoidea</taxon>
        <taxon>Nephilidae</taxon>
        <taxon>Trichonephila</taxon>
        <taxon>Trichonephila inaurata</taxon>
    </lineage>
</organism>
<sequence length="143" mass="16002">MEKLWPRWVGRLIPHKRLFLLVPGLGPWWGWVRHGWGQAGPLNNRAILPKVNGLWLCWDGLETKAVSIHKVHRMPCLRGGRIMLAVGGDVAHAGLRQMDILREAALATKAAREVRNITKQLERQTGGGRWDRGHCRASIATGG</sequence>
<name>A0A8X6X2M7_9ARAC</name>
<evidence type="ECO:0000313" key="2">
    <source>
        <dbReference type="Proteomes" id="UP000886998"/>
    </source>
</evidence>